<dbReference type="EMBL" id="UINC01103037">
    <property type="protein sequence ID" value="SVC65113.1"/>
    <property type="molecule type" value="Genomic_DNA"/>
</dbReference>
<protein>
    <recommendedName>
        <fullName evidence="1">Trigger factor ribosome-binding bacterial domain-containing protein</fullName>
    </recommendedName>
</protein>
<dbReference type="Gene3D" id="3.30.70.1050">
    <property type="entry name" value="Trigger factor ribosome-binding domain"/>
    <property type="match status" value="1"/>
</dbReference>
<dbReference type="SUPFAM" id="SSF102735">
    <property type="entry name" value="Trigger factor ribosome-binding domain"/>
    <property type="match status" value="1"/>
</dbReference>
<dbReference type="InterPro" id="IPR046357">
    <property type="entry name" value="PPIase_dom_sf"/>
</dbReference>
<feature type="domain" description="Trigger factor ribosome-binding bacterial" evidence="1">
    <location>
        <begin position="1"/>
        <end position="144"/>
    </location>
</feature>
<dbReference type="Gene3D" id="3.10.50.40">
    <property type="match status" value="1"/>
</dbReference>
<organism evidence="2">
    <name type="scientific">marine metagenome</name>
    <dbReference type="NCBI Taxonomy" id="408172"/>
    <lineage>
        <taxon>unclassified sequences</taxon>
        <taxon>metagenomes</taxon>
        <taxon>ecological metagenomes</taxon>
    </lineage>
</organism>
<accession>A0A382NVB8</accession>
<proteinExistence type="predicted"/>
<dbReference type="GO" id="GO:0015031">
    <property type="term" value="P:protein transport"/>
    <property type="evidence" value="ECO:0007669"/>
    <property type="project" value="InterPro"/>
</dbReference>
<name>A0A382NVB8_9ZZZZ</name>
<evidence type="ECO:0000259" key="1">
    <source>
        <dbReference type="Pfam" id="PF05697"/>
    </source>
</evidence>
<dbReference type="SUPFAM" id="SSF54534">
    <property type="entry name" value="FKBP-like"/>
    <property type="match status" value="1"/>
</dbReference>
<evidence type="ECO:0000313" key="2">
    <source>
        <dbReference type="EMBL" id="SVC65113.1"/>
    </source>
</evidence>
<dbReference type="InterPro" id="IPR005215">
    <property type="entry name" value="Trig_fac"/>
</dbReference>
<dbReference type="Gene3D" id="1.10.3120.10">
    <property type="entry name" value="Trigger factor, C-terminal domain"/>
    <property type="match status" value="1"/>
</dbReference>
<dbReference type="NCBIfam" id="TIGR00115">
    <property type="entry name" value="tig"/>
    <property type="match status" value="1"/>
</dbReference>
<dbReference type="GO" id="GO:0006457">
    <property type="term" value="P:protein folding"/>
    <property type="evidence" value="ECO:0007669"/>
    <property type="project" value="InterPro"/>
</dbReference>
<dbReference type="InterPro" id="IPR008881">
    <property type="entry name" value="Trigger_fac_ribosome-bd_bac"/>
</dbReference>
<feature type="non-terminal residue" evidence="2">
    <location>
        <position position="255"/>
    </location>
</feature>
<dbReference type="Pfam" id="PF05697">
    <property type="entry name" value="Trigger_N"/>
    <property type="match status" value="1"/>
</dbReference>
<sequence>MKTNLKEINSYTRQLEVTITWDLIENDYQDEFNRARSRYSMPGFRKGKVPLTIVKKNLGTSIEANFAENSINTYYRKALDELQITPINQASIDNLNFKEGLDLSFTARFEVHPEINLPKYQKKFKIQAVRYLPEDEDIAQAISNYREQHATIKTVESGAESGHFIRGDFKVLDENGSYVIGSELKDQYIRLGFGMFKETAEKVFLGAKEGDEISVTIEGKDKPLHYQVKINTVEEQILPEMDDELAKTINEKFNT</sequence>
<dbReference type="GO" id="GO:0003755">
    <property type="term" value="F:peptidyl-prolyl cis-trans isomerase activity"/>
    <property type="evidence" value="ECO:0007669"/>
    <property type="project" value="InterPro"/>
</dbReference>
<gene>
    <name evidence="2" type="ORF">METZ01_LOCUS317967</name>
</gene>
<reference evidence="2" key="1">
    <citation type="submission" date="2018-05" db="EMBL/GenBank/DDBJ databases">
        <authorList>
            <person name="Lanie J.A."/>
            <person name="Ng W.-L."/>
            <person name="Kazmierczak K.M."/>
            <person name="Andrzejewski T.M."/>
            <person name="Davidsen T.M."/>
            <person name="Wayne K.J."/>
            <person name="Tettelin H."/>
            <person name="Glass J.I."/>
            <person name="Rusch D."/>
            <person name="Podicherti R."/>
            <person name="Tsui H.-C.T."/>
            <person name="Winkler M.E."/>
        </authorList>
    </citation>
    <scope>NUCLEOTIDE SEQUENCE</scope>
</reference>
<dbReference type="AlphaFoldDB" id="A0A382NVB8"/>
<dbReference type="InterPro" id="IPR036611">
    <property type="entry name" value="Trigger_fac_ribosome-bd_sf"/>
</dbReference>
<dbReference type="InterPro" id="IPR037041">
    <property type="entry name" value="Trigger_fac_C_sf"/>
</dbReference>